<dbReference type="Proteomes" id="UP000465607">
    <property type="component" value="Unassembled WGS sequence"/>
</dbReference>
<feature type="domain" description="DDH" evidence="4">
    <location>
        <begin position="367"/>
        <end position="523"/>
    </location>
</feature>
<dbReference type="AlphaFoldDB" id="A0A0M6WU54"/>
<dbReference type="SUPFAM" id="SSF64182">
    <property type="entry name" value="DHH phosphoesterases"/>
    <property type="match status" value="1"/>
</dbReference>
<feature type="binding site" evidence="2">
    <location>
        <position position="377"/>
    </location>
    <ligand>
        <name>Mn(2+)</name>
        <dbReference type="ChEBI" id="CHEBI:29035"/>
        <label>1</label>
    </ligand>
</feature>
<evidence type="ECO:0000313" key="6">
    <source>
        <dbReference type="EMBL" id="CRL40729.1"/>
    </source>
</evidence>
<evidence type="ECO:0000259" key="4">
    <source>
        <dbReference type="Pfam" id="PF01368"/>
    </source>
</evidence>
<evidence type="ECO:0000313" key="9">
    <source>
        <dbReference type="EMBL" id="TYL60814.1"/>
    </source>
</evidence>
<reference evidence="6" key="1">
    <citation type="submission" date="2015-05" db="EMBL/GenBank/DDBJ databases">
        <authorList>
            <person name="Wang D.B."/>
            <person name="Wang M."/>
        </authorList>
    </citation>
    <scope>NUCLEOTIDE SEQUENCE [LARGE SCALE GENOMIC DNA]</scope>
    <source>
        <strain evidence="6">T1-815</strain>
    </source>
</reference>
<accession>A0A0M6WU54</accession>
<reference evidence="8 11" key="3">
    <citation type="submission" date="2018-08" db="EMBL/GenBank/DDBJ databases">
        <title>A genome reference for cultivated species of the human gut microbiota.</title>
        <authorList>
            <person name="Zou Y."/>
            <person name="Xue W."/>
            <person name="Luo G."/>
        </authorList>
    </citation>
    <scope>NUCLEOTIDE SEQUENCE [LARGE SCALE GENOMIC DNA]</scope>
    <source>
        <strain evidence="8 11">TM10-3</strain>
    </source>
</reference>
<dbReference type="InterPro" id="IPR003156">
    <property type="entry name" value="DHHA1_dom"/>
</dbReference>
<evidence type="ECO:0000259" key="5">
    <source>
        <dbReference type="Pfam" id="PF02272"/>
    </source>
</evidence>
<sequence>MKKKIKFKGRLKSYMCWPLYLTFVWICADGIALRYDRKLGYGMVGFTVFYFAFVLLLYVRSKSVVANELISFATQYSSVQKRLLNEFEVPYALLEYSGKILWVNDKFAELMGVDKSYHKSITTLFPTVTRELLTKSDAPTDFKIVNEEEDSIVRLSVKRIYFNSIAEENEIIDTNEADEFLTALYVFDESELYRCKKEITEQKQVSALVYIDNYDEALDSIEDVKRSLLVALIDRRVNQYFAKYDGLVRKIENDKYFVVFKYKYLDSMKEDKFKVLDEVKAIKVGNEMAVTLSIGIGIKSDKYNENYVYARNAIDLALGRGGDQVVIKDHNDILYFGGKSKQVESKTRVKARVKAQALQEIIETCENVLIMGHSITDVDSLGAGIGIYCAAKNLDKKAQIVINDPTSSVRPLMETFSEAKGYPTDMFINSEEGLEMVSKDTLVMVVDTNRPSYTECPELLRKTGKIVVFDHHRQSSEIIENPILSYIEPYASSACEMVAEVLQYFNDGVKINATEADCIYAGILIDTNNFMTKTGVRTFEAAAFLKRSGAEVTRVRKMLRNDMACYKARAEAVRHAEVYRGSFAISVCPSENVESPTIVGAQAANELLNIIGIKASFVLTEYNDKIYISSRSIDEINVQIIMEKLGGGGHLNVAGAQLEGVTIVQAKRMIQDTLDEMLKEGDIEE</sequence>
<dbReference type="GO" id="GO:0003676">
    <property type="term" value="F:nucleic acid binding"/>
    <property type="evidence" value="ECO:0007669"/>
    <property type="project" value="UniProtKB-UniRule"/>
</dbReference>
<dbReference type="InterPro" id="IPR051319">
    <property type="entry name" value="Oligoribo/pAp-PDE_c-di-AMP_PDE"/>
</dbReference>
<keyword evidence="3" id="KW-1133">Transmembrane helix</keyword>
<dbReference type="FunFam" id="3.90.1640.10:FF:000002">
    <property type="entry name" value="Cyclic-di-AMP phosphodiesterase"/>
    <property type="match status" value="1"/>
</dbReference>
<dbReference type="Gene3D" id="3.90.1640.10">
    <property type="entry name" value="inorganic pyrophosphatase (n-terminal core)"/>
    <property type="match status" value="1"/>
</dbReference>
<name>A0A0M6WU54_9FIRM</name>
<dbReference type="EMBL" id="QSOB01000015">
    <property type="protein sequence ID" value="RGI66817.1"/>
    <property type="molecule type" value="Genomic_DNA"/>
</dbReference>
<dbReference type="InterPro" id="IPR014528">
    <property type="entry name" value="GdpP/PdeA"/>
</dbReference>
<evidence type="ECO:0000256" key="3">
    <source>
        <dbReference type="SAM" id="Phobius"/>
    </source>
</evidence>
<dbReference type="Gene3D" id="3.30.450.20">
    <property type="entry name" value="PAS domain"/>
    <property type="match status" value="1"/>
</dbReference>
<feature type="domain" description="DHHA1" evidence="5">
    <location>
        <begin position="601"/>
        <end position="679"/>
    </location>
</feature>
<protein>
    <recommendedName>
        <fullName evidence="1">Cyclic-di-AMP phosphodiesterase</fullName>
        <ecNumber evidence="1">3.1.4.-</ecNumber>
    </recommendedName>
</protein>
<dbReference type="InterPro" id="IPR001667">
    <property type="entry name" value="DDH_dom"/>
</dbReference>
<evidence type="ECO:0000256" key="2">
    <source>
        <dbReference type="PIRSR" id="PIRSR026583-50"/>
    </source>
</evidence>
<comment type="cofactor">
    <cofactor evidence="2">
        <name>Mn(2+)</name>
        <dbReference type="ChEBI" id="CHEBI:29035"/>
    </cofactor>
    <text evidence="2">For phosphodiesterase activity, probably binds 2 Mn(2+) per subunit.</text>
</comment>
<dbReference type="Gene3D" id="3.10.310.30">
    <property type="match status" value="1"/>
</dbReference>
<evidence type="ECO:0000313" key="8">
    <source>
        <dbReference type="EMBL" id="RGI66817.1"/>
    </source>
</evidence>
<feature type="binding site" evidence="2">
    <location>
        <position position="471"/>
    </location>
    <ligand>
        <name>Mn(2+)</name>
        <dbReference type="ChEBI" id="CHEBI:29035"/>
        <label>2</label>
    </ligand>
</feature>
<dbReference type="EMBL" id="CVRQ01000026">
    <property type="protein sequence ID" value="CRL40729.1"/>
    <property type="molecule type" value="Genomic_DNA"/>
</dbReference>
<dbReference type="GO" id="GO:0016787">
    <property type="term" value="F:hydrolase activity"/>
    <property type="evidence" value="ECO:0007669"/>
    <property type="project" value="UniProtKB-UniRule"/>
</dbReference>
<dbReference type="Pfam" id="PF02272">
    <property type="entry name" value="DHHA1"/>
    <property type="match status" value="1"/>
</dbReference>
<evidence type="ECO:0000313" key="11">
    <source>
        <dbReference type="Proteomes" id="UP000260642"/>
    </source>
</evidence>
<keyword evidence="1" id="KW-0378">Hydrolase</keyword>
<dbReference type="EC" id="3.1.4.-" evidence="1"/>
<dbReference type="Pfam" id="PF01368">
    <property type="entry name" value="DHH"/>
    <property type="match status" value="1"/>
</dbReference>
<feature type="binding site" evidence="2">
    <location>
        <position position="379"/>
    </location>
    <ligand>
        <name>Mn(2+)</name>
        <dbReference type="ChEBI" id="CHEBI:29035"/>
        <label>2</label>
    </ligand>
</feature>
<keyword evidence="3" id="KW-0812">Transmembrane</keyword>
<dbReference type="PANTHER" id="PTHR47618">
    <property type="entry name" value="BIFUNCTIONAL OLIGORIBONUCLEASE AND PAP PHOSPHATASE NRNA"/>
    <property type="match status" value="1"/>
</dbReference>
<dbReference type="Proteomes" id="UP000049472">
    <property type="component" value="Unassembled WGS sequence"/>
</dbReference>
<keyword evidence="2" id="KW-0479">Metal-binding</keyword>
<evidence type="ECO:0000313" key="13">
    <source>
        <dbReference type="Proteomes" id="UP000465607"/>
    </source>
</evidence>
<dbReference type="EMBL" id="WKQV01000004">
    <property type="protein sequence ID" value="MSD26577.1"/>
    <property type="molecule type" value="Genomic_DNA"/>
</dbReference>
<comment type="function">
    <text evidence="1">Has phosphodiesterase (PDE) activity against cyclic-di-AMP (c-di-AMP).</text>
</comment>
<feature type="binding site" evidence="2">
    <location>
        <position position="526"/>
    </location>
    <ligand>
        <name>Mn(2+)</name>
        <dbReference type="ChEBI" id="CHEBI:29035"/>
        <label>2</label>
    </ligand>
</feature>
<comment type="similarity">
    <text evidence="1">Belongs to the GdpP/PdeA phosphodiesterase family.</text>
</comment>
<evidence type="ECO:0000313" key="10">
    <source>
        <dbReference type="Proteomes" id="UP000049472"/>
    </source>
</evidence>
<keyword evidence="10" id="KW-1185">Reference proteome</keyword>
<dbReference type="GO" id="GO:0046872">
    <property type="term" value="F:metal ion binding"/>
    <property type="evidence" value="ECO:0007669"/>
    <property type="project" value="UniProtKB-KW"/>
</dbReference>
<feature type="binding site" evidence="2">
    <location>
        <position position="373"/>
    </location>
    <ligand>
        <name>Mn(2+)</name>
        <dbReference type="ChEBI" id="CHEBI:29035"/>
        <label>1</label>
    </ligand>
</feature>
<dbReference type="GO" id="GO:0005886">
    <property type="term" value="C:plasma membrane"/>
    <property type="evidence" value="ECO:0007669"/>
    <property type="project" value="UniProtKB-SubCell"/>
</dbReference>
<dbReference type="Proteomes" id="UP000324327">
    <property type="component" value="Unassembled WGS sequence"/>
</dbReference>
<feature type="binding site" evidence="2">
    <location>
        <position position="447"/>
    </location>
    <ligand>
        <name>Mn(2+)</name>
        <dbReference type="ChEBI" id="CHEBI:29035"/>
        <label>1</label>
    </ligand>
</feature>
<comment type="catalytic activity">
    <reaction evidence="1">
        <text>3',3'-c-di-AMP + H2O = 5'-O-phosphonoadenylyl-(3'-&gt;5')-adenosine + H(+)</text>
        <dbReference type="Rhea" id="RHEA:54420"/>
        <dbReference type="ChEBI" id="CHEBI:15377"/>
        <dbReference type="ChEBI" id="CHEBI:15378"/>
        <dbReference type="ChEBI" id="CHEBI:71500"/>
        <dbReference type="ChEBI" id="CHEBI:138171"/>
    </reaction>
</comment>
<dbReference type="InterPro" id="IPR038763">
    <property type="entry name" value="DHH_sf"/>
</dbReference>
<feature type="transmembrane region" description="Helical" evidence="3">
    <location>
        <begin position="39"/>
        <end position="59"/>
    </location>
</feature>
<evidence type="ECO:0000313" key="7">
    <source>
        <dbReference type="EMBL" id="MSD26577.1"/>
    </source>
</evidence>
<dbReference type="PANTHER" id="PTHR47618:SF2">
    <property type="entry name" value="CYCLIC-DI-AMP PHOSPHODIESTERASE GDPP"/>
    <property type="match status" value="1"/>
</dbReference>
<proteinExistence type="inferred from homology"/>
<gene>
    <name evidence="8" type="ORF">DXD95_10875</name>
    <name evidence="9" type="ORF">FYL31_04040</name>
    <name evidence="7" type="ORF">GKE44_05215</name>
    <name evidence="6" type="ORF">T1815_24611</name>
</gene>
<dbReference type="Proteomes" id="UP000260642">
    <property type="component" value="Unassembled WGS sequence"/>
</dbReference>
<organism evidence="6 10">
    <name type="scientific">Agathobacter rectalis</name>
    <dbReference type="NCBI Taxonomy" id="39491"/>
    <lineage>
        <taxon>Bacteria</taxon>
        <taxon>Bacillati</taxon>
        <taxon>Bacillota</taxon>
        <taxon>Clostridia</taxon>
        <taxon>Lachnospirales</taxon>
        <taxon>Lachnospiraceae</taxon>
        <taxon>Agathobacter</taxon>
    </lineage>
</organism>
<dbReference type="Pfam" id="PF24898">
    <property type="entry name" value="GGDEF_GdpP"/>
    <property type="match status" value="1"/>
</dbReference>
<reference evidence="7 13" key="4">
    <citation type="journal article" date="2019" name="Nat. Med.">
        <title>A library of human gut bacterial isolates paired with longitudinal multiomics data enables mechanistic microbiome research.</title>
        <authorList>
            <person name="Poyet M."/>
            <person name="Groussin M."/>
            <person name="Gibbons S.M."/>
            <person name="Avila-Pacheco J."/>
            <person name="Jiang X."/>
            <person name="Kearney S.M."/>
            <person name="Perrotta A.R."/>
            <person name="Berdy B."/>
            <person name="Zhao S."/>
            <person name="Lieberman T.D."/>
            <person name="Swanson P.K."/>
            <person name="Smith M."/>
            <person name="Roesemann S."/>
            <person name="Alexander J.E."/>
            <person name="Rich S.A."/>
            <person name="Livny J."/>
            <person name="Vlamakis H."/>
            <person name="Clish C."/>
            <person name="Bullock K."/>
            <person name="Deik A."/>
            <person name="Scott J."/>
            <person name="Pierce K.A."/>
            <person name="Xavier R.J."/>
            <person name="Alm E.J."/>
        </authorList>
    </citation>
    <scope>NUCLEOTIDE SEQUENCE [LARGE SCALE GENOMIC DNA]</scope>
    <source>
        <strain evidence="7 13">BIOML-A5</strain>
    </source>
</reference>
<comment type="subcellular location">
    <subcellularLocation>
        <location evidence="1">Cell membrane</location>
    </subcellularLocation>
</comment>
<evidence type="ECO:0000313" key="12">
    <source>
        <dbReference type="Proteomes" id="UP000324327"/>
    </source>
</evidence>
<dbReference type="RefSeq" id="WP_055062417.1">
    <property type="nucleotide sequence ID" value="NZ_AP031452.1"/>
</dbReference>
<reference evidence="10" key="2">
    <citation type="submission" date="2015-05" db="EMBL/GenBank/DDBJ databases">
        <authorList>
            <consortium name="Pathogen Informatics"/>
        </authorList>
    </citation>
    <scope>NUCLEOTIDE SEQUENCE [LARGE SCALE GENOMIC DNA]</scope>
    <source>
        <strain evidence="10">T1-815</strain>
    </source>
</reference>
<evidence type="ECO:0000256" key="1">
    <source>
        <dbReference type="PIRNR" id="PIRNR026583"/>
    </source>
</evidence>
<feature type="binding site" evidence="2">
    <location>
        <position position="447"/>
    </location>
    <ligand>
        <name>Mn(2+)</name>
        <dbReference type="ChEBI" id="CHEBI:29035"/>
        <label>2</label>
    </ligand>
</feature>
<dbReference type="EMBL" id="VSTF01000003">
    <property type="protein sequence ID" value="TYL60814.1"/>
    <property type="molecule type" value="Genomic_DNA"/>
</dbReference>
<reference evidence="9 12" key="5">
    <citation type="submission" date="2019-08" db="EMBL/GenBank/DDBJ databases">
        <authorList>
            <person name="Duncan S."/>
            <person name="Walker A."/>
        </authorList>
    </citation>
    <scope>NUCLEOTIDE SEQUENCE [LARGE SCALE GENOMIC DNA]</scope>
    <source>
        <strain evidence="9 12">T3WBe13</strain>
    </source>
</reference>
<keyword evidence="1" id="KW-1003">Cell membrane</keyword>
<keyword evidence="2" id="KW-0464">Manganese</keyword>
<dbReference type="PIRSF" id="PIRSF026583">
    <property type="entry name" value="YybT"/>
    <property type="match status" value="1"/>
</dbReference>
<keyword evidence="1 3" id="KW-0472">Membrane</keyword>
<reference evidence="9 12" key="6">
    <citation type="submission" date="2019-09" db="EMBL/GenBank/DDBJ databases">
        <title>Strain-level analysis of Eubacterium rectale using genomes from metagenomes.</title>
        <authorList>
            <person name="Karcher N."/>
            <person name="Segata N."/>
        </authorList>
    </citation>
    <scope>NUCLEOTIDE SEQUENCE [LARGE SCALE GENOMIC DNA]</scope>
    <source>
        <strain evidence="9 12">T3WBe13</strain>
    </source>
</reference>